<evidence type="ECO:0000256" key="5">
    <source>
        <dbReference type="ARBA" id="ARBA00023136"/>
    </source>
</evidence>
<feature type="transmembrane region" description="Helical" evidence="7">
    <location>
        <begin position="398"/>
        <end position="416"/>
    </location>
</feature>
<dbReference type="GO" id="GO:0005886">
    <property type="term" value="C:plasma membrane"/>
    <property type="evidence" value="ECO:0007669"/>
    <property type="project" value="TreeGrafter"/>
</dbReference>
<keyword evidence="2" id="KW-0813">Transport</keyword>
<organism evidence="9 10">
    <name type="scientific">Hyalangium minutum</name>
    <dbReference type="NCBI Taxonomy" id="394096"/>
    <lineage>
        <taxon>Bacteria</taxon>
        <taxon>Pseudomonadati</taxon>
        <taxon>Myxococcota</taxon>
        <taxon>Myxococcia</taxon>
        <taxon>Myxococcales</taxon>
        <taxon>Cystobacterineae</taxon>
        <taxon>Archangiaceae</taxon>
        <taxon>Hyalangium</taxon>
    </lineage>
</organism>
<dbReference type="GO" id="GO:0005315">
    <property type="term" value="F:phosphate transmembrane transporter activity"/>
    <property type="evidence" value="ECO:0007669"/>
    <property type="project" value="TreeGrafter"/>
</dbReference>
<evidence type="ECO:0000256" key="7">
    <source>
        <dbReference type="SAM" id="Phobius"/>
    </source>
</evidence>
<feature type="transmembrane region" description="Helical" evidence="7">
    <location>
        <begin position="49"/>
        <end position="66"/>
    </location>
</feature>
<evidence type="ECO:0000259" key="8">
    <source>
        <dbReference type="Pfam" id="PF03600"/>
    </source>
</evidence>
<evidence type="ECO:0000256" key="6">
    <source>
        <dbReference type="SAM" id="MobiDB-lite"/>
    </source>
</evidence>
<dbReference type="InterPro" id="IPR004680">
    <property type="entry name" value="Cit_transptr-like_dom"/>
</dbReference>
<feature type="transmembrane region" description="Helical" evidence="7">
    <location>
        <begin position="436"/>
        <end position="456"/>
    </location>
</feature>
<dbReference type="PANTHER" id="PTHR10283">
    <property type="entry name" value="SOLUTE CARRIER FAMILY 13 MEMBER"/>
    <property type="match status" value="1"/>
</dbReference>
<evidence type="ECO:0000256" key="2">
    <source>
        <dbReference type="ARBA" id="ARBA00022448"/>
    </source>
</evidence>
<evidence type="ECO:0000256" key="4">
    <source>
        <dbReference type="ARBA" id="ARBA00022989"/>
    </source>
</evidence>
<keyword evidence="10" id="KW-1185">Reference proteome</keyword>
<dbReference type="Proteomes" id="UP000028725">
    <property type="component" value="Unassembled WGS sequence"/>
</dbReference>
<keyword evidence="5 7" id="KW-0472">Membrane</keyword>
<evidence type="ECO:0000313" key="9">
    <source>
        <dbReference type="EMBL" id="KFE69544.1"/>
    </source>
</evidence>
<dbReference type="EMBL" id="JMCB01000004">
    <property type="protein sequence ID" value="KFE69544.1"/>
    <property type="molecule type" value="Genomic_DNA"/>
</dbReference>
<dbReference type="PATRIC" id="fig|394096.3.peg.2620"/>
<feature type="transmembrane region" description="Helical" evidence="7">
    <location>
        <begin position="225"/>
        <end position="249"/>
    </location>
</feature>
<feature type="transmembrane region" description="Helical" evidence="7">
    <location>
        <begin position="324"/>
        <end position="348"/>
    </location>
</feature>
<dbReference type="RefSeq" id="WP_044186835.1">
    <property type="nucleotide sequence ID" value="NZ_JMCB01000004.1"/>
</dbReference>
<reference evidence="9 10" key="1">
    <citation type="submission" date="2014-04" db="EMBL/GenBank/DDBJ databases">
        <title>Genome assembly of Hyalangium minutum DSM 14724.</title>
        <authorList>
            <person name="Sharma G."/>
            <person name="Subramanian S."/>
        </authorList>
    </citation>
    <scope>NUCLEOTIDE SEQUENCE [LARGE SCALE GENOMIC DNA]</scope>
    <source>
        <strain evidence="9 10">DSM 14724</strain>
    </source>
</reference>
<dbReference type="PANTHER" id="PTHR10283:SF92">
    <property type="entry name" value="LOW-AFFINITY PHOSPHATE TRANSPORTER PHO91"/>
    <property type="match status" value="1"/>
</dbReference>
<feature type="transmembrane region" description="Helical" evidence="7">
    <location>
        <begin position="96"/>
        <end position="116"/>
    </location>
</feature>
<sequence length="462" mass="47547">MSAPPSPAVAEALPASPASSPRSWIRPAAAVAGVTASLLVAWLSVDSPIIARSIVIAGVCLTLWLTELVPPFVPTLLLLGATAALLGPLDTSYRLPAVFAWCADPVLALFLGGFTLEVAASRHGLDAAVAQHVVRLAHGSRRLLMMLIIAGVAFLSMWMSNIAAASMMLASLRPLLQSSQDAALRRALLLSVALGANFGGLATPVGTGPNGIAISAAAPYAHVTFVQWMAFALPLTGLMLGVGFFILVVGYKVRGRFELPAAPAQKLSPHARWVLGVFAACATLWLSEPLHGLSAPLVALGAVVALFGTGLLRREDLGKVDWSTLILIAGGIALGRLVEHSGVVATALRGVDWSTWPQLAQAGVLVSLAAVLAALMSNTGTAALLIPIAVQLFPSASMPILVAVGCSFGIPFVISTPPNAMVAGEGGVDSGDLLRVGLPLMVLGCLVVTLTGPWVLRLFGLP</sequence>
<comment type="caution">
    <text evidence="9">The sequence shown here is derived from an EMBL/GenBank/DDBJ whole genome shotgun (WGS) entry which is preliminary data.</text>
</comment>
<gene>
    <name evidence="9" type="ORF">DB31_6519</name>
</gene>
<accession>A0A085WPD1</accession>
<feature type="region of interest" description="Disordered" evidence="6">
    <location>
        <begin position="1"/>
        <end position="21"/>
    </location>
</feature>
<keyword evidence="3 7" id="KW-0812">Transmembrane</keyword>
<name>A0A085WPD1_9BACT</name>
<evidence type="ECO:0000256" key="1">
    <source>
        <dbReference type="ARBA" id="ARBA00004141"/>
    </source>
</evidence>
<keyword evidence="4 7" id="KW-1133">Transmembrane helix</keyword>
<dbReference type="OrthoDB" id="9766267at2"/>
<dbReference type="AlphaFoldDB" id="A0A085WPD1"/>
<feature type="transmembrane region" description="Helical" evidence="7">
    <location>
        <begin position="360"/>
        <end position="386"/>
    </location>
</feature>
<dbReference type="STRING" id="394096.DB31_6519"/>
<proteinExistence type="predicted"/>
<protein>
    <submittedName>
        <fullName evidence="9">Di-and tricarboxylate transporter</fullName>
    </submittedName>
</protein>
<dbReference type="Pfam" id="PF03600">
    <property type="entry name" value="CitMHS"/>
    <property type="match status" value="1"/>
</dbReference>
<feature type="transmembrane region" description="Helical" evidence="7">
    <location>
        <begin position="270"/>
        <end position="287"/>
    </location>
</feature>
<feature type="transmembrane region" description="Helical" evidence="7">
    <location>
        <begin position="293"/>
        <end position="312"/>
    </location>
</feature>
<evidence type="ECO:0000313" key="10">
    <source>
        <dbReference type="Proteomes" id="UP000028725"/>
    </source>
</evidence>
<feature type="compositionally biased region" description="Low complexity" evidence="6">
    <location>
        <begin position="8"/>
        <end position="21"/>
    </location>
</feature>
<feature type="transmembrane region" description="Helical" evidence="7">
    <location>
        <begin position="24"/>
        <end position="42"/>
    </location>
</feature>
<feature type="domain" description="Citrate transporter-like" evidence="8">
    <location>
        <begin position="62"/>
        <end position="398"/>
    </location>
</feature>
<comment type="subcellular location">
    <subcellularLocation>
        <location evidence="1">Membrane</location>
        <topology evidence="1">Multi-pass membrane protein</topology>
    </subcellularLocation>
</comment>
<evidence type="ECO:0000256" key="3">
    <source>
        <dbReference type="ARBA" id="ARBA00022692"/>
    </source>
</evidence>
<feature type="transmembrane region" description="Helical" evidence="7">
    <location>
        <begin position="143"/>
        <end position="166"/>
    </location>
</feature>